<dbReference type="InterPro" id="IPR017926">
    <property type="entry name" value="GATASE"/>
</dbReference>
<comment type="caution">
    <text evidence="13">The sequence shown here is derived from an EMBL/GenBank/DDBJ whole genome shotgun (WGS) entry which is preliminary data.</text>
</comment>
<dbReference type="SUPFAM" id="SSF52317">
    <property type="entry name" value="Class I glutamine amidotransferase-like"/>
    <property type="match status" value="1"/>
</dbReference>
<dbReference type="EC" id="4.3.2.10" evidence="10"/>
<feature type="active site" description="Nucleophile" evidence="10 11">
    <location>
        <position position="79"/>
    </location>
</feature>
<dbReference type="EMBL" id="RQHV01000043">
    <property type="protein sequence ID" value="TGN10488.1"/>
    <property type="molecule type" value="Genomic_DNA"/>
</dbReference>
<dbReference type="GO" id="GO:0004359">
    <property type="term" value="F:glutaminase activity"/>
    <property type="evidence" value="ECO:0007669"/>
    <property type="project" value="UniProtKB-EC"/>
</dbReference>
<evidence type="ECO:0000259" key="12">
    <source>
        <dbReference type="Pfam" id="PF00117"/>
    </source>
</evidence>
<keyword evidence="4 10" id="KW-0378">Hydrolase</keyword>
<protein>
    <recommendedName>
        <fullName evidence="10">Imidazole glycerol phosphate synthase subunit HisH</fullName>
        <ecNumber evidence="10">4.3.2.10</ecNumber>
    </recommendedName>
    <alternativeName>
        <fullName evidence="10">IGP synthase glutaminase subunit</fullName>
        <ecNumber evidence="10">3.5.1.2</ecNumber>
    </alternativeName>
    <alternativeName>
        <fullName evidence="10">IGP synthase subunit HisH</fullName>
    </alternativeName>
    <alternativeName>
        <fullName evidence="10">ImGP synthase subunit HisH</fullName>
        <shortName evidence="10">IGPS subunit HisH</shortName>
    </alternativeName>
</protein>
<evidence type="ECO:0000256" key="8">
    <source>
        <dbReference type="ARBA" id="ARBA00047838"/>
    </source>
</evidence>
<dbReference type="GO" id="GO:0000105">
    <property type="term" value="P:L-histidine biosynthetic process"/>
    <property type="evidence" value="ECO:0007669"/>
    <property type="project" value="UniProtKB-UniRule"/>
</dbReference>
<reference evidence="13" key="1">
    <citation type="journal article" date="2019" name="PLoS Negl. Trop. Dis.">
        <title>Revisiting the worldwide diversity of Leptospira species in the environment.</title>
        <authorList>
            <person name="Vincent A.T."/>
            <person name="Schiettekatte O."/>
            <person name="Bourhy P."/>
            <person name="Veyrier F.J."/>
            <person name="Picardeau M."/>
        </authorList>
    </citation>
    <scope>NUCLEOTIDE SEQUENCE [LARGE SCALE GENOMIC DNA]</scope>
    <source>
        <strain evidence="13">201400974</strain>
    </source>
</reference>
<evidence type="ECO:0000313" key="14">
    <source>
        <dbReference type="Proteomes" id="UP000298264"/>
    </source>
</evidence>
<dbReference type="GO" id="GO:0016829">
    <property type="term" value="F:lyase activity"/>
    <property type="evidence" value="ECO:0007669"/>
    <property type="project" value="UniProtKB-KW"/>
</dbReference>
<evidence type="ECO:0000256" key="9">
    <source>
        <dbReference type="ARBA" id="ARBA00049534"/>
    </source>
</evidence>
<sequence>MIAVLDFGMGNIHSLLKAVSLYTDKFEFTSDLDKIRKADKIILPGDGHFNKAMENLNASGFSEVLKEHVAENKPLLGICIGYQVLFEDSDETSKKGQLIGGLGLIRGKIRKFEGKPSLTKVPHMGWNKLFEIKTKSTKLLKGIQNESFMYFIHSYRPIGVDRMDTTANCRYYGESFPAVVEKGSVFGTQFHPEKSDKLGLQIIKNFIEL</sequence>
<keyword evidence="14" id="KW-1185">Reference proteome</keyword>
<evidence type="ECO:0000256" key="6">
    <source>
        <dbReference type="ARBA" id="ARBA00023102"/>
    </source>
</evidence>
<dbReference type="AlphaFoldDB" id="A0A4R9LNS2"/>
<evidence type="ECO:0000256" key="4">
    <source>
        <dbReference type="ARBA" id="ARBA00022801"/>
    </source>
</evidence>
<dbReference type="Gene3D" id="3.40.50.880">
    <property type="match status" value="1"/>
</dbReference>
<dbReference type="InterPro" id="IPR010139">
    <property type="entry name" value="Imidazole-glycPsynth_HisH"/>
</dbReference>
<dbReference type="GO" id="GO:0000107">
    <property type="term" value="F:imidazoleglycerol-phosphate synthase activity"/>
    <property type="evidence" value="ECO:0007669"/>
    <property type="project" value="UniProtKB-UniRule"/>
</dbReference>
<keyword evidence="6 10" id="KW-0368">Histidine biosynthesis</keyword>
<dbReference type="RefSeq" id="WP_135764121.1">
    <property type="nucleotide sequence ID" value="NZ_RQHV01000043.1"/>
</dbReference>
<comment type="subcellular location">
    <subcellularLocation>
        <location evidence="10">Cytoplasm</location>
    </subcellularLocation>
</comment>
<keyword evidence="10" id="KW-0963">Cytoplasm</keyword>
<name>A0A4R9LNS2_9LEPT</name>
<dbReference type="NCBIfam" id="TIGR01855">
    <property type="entry name" value="IMP_synth_hisH"/>
    <property type="match status" value="1"/>
</dbReference>
<comment type="catalytic activity">
    <reaction evidence="8 10">
        <text>5-[(5-phospho-1-deoxy-D-ribulos-1-ylimino)methylamino]-1-(5-phospho-beta-D-ribosyl)imidazole-4-carboxamide + L-glutamine = D-erythro-1-(imidazol-4-yl)glycerol 3-phosphate + 5-amino-1-(5-phospho-beta-D-ribosyl)imidazole-4-carboxamide + L-glutamate + H(+)</text>
        <dbReference type="Rhea" id="RHEA:24793"/>
        <dbReference type="ChEBI" id="CHEBI:15378"/>
        <dbReference type="ChEBI" id="CHEBI:29985"/>
        <dbReference type="ChEBI" id="CHEBI:58278"/>
        <dbReference type="ChEBI" id="CHEBI:58359"/>
        <dbReference type="ChEBI" id="CHEBI:58475"/>
        <dbReference type="ChEBI" id="CHEBI:58525"/>
        <dbReference type="EC" id="4.3.2.10"/>
    </reaction>
</comment>
<keyword evidence="3 10" id="KW-0028">Amino-acid biosynthesis</keyword>
<dbReference type="PROSITE" id="PS51273">
    <property type="entry name" value="GATASE_TYPE_1"/>
    <property type="match status" value="1"/>
</dbReference>
<accession>A0A4R9LNS2</accession>
<evidence type="ECO:0000256" key="3">
    <source>
        <dbReference type="ARBA" id="ARBA00022605"/>
    </source>
</evidence>
<dbReference type="PANTHER" id="PTHR42701:SF1">
    <property type="entry name" value="IMIDAZOLE GLYCEROL PHOSPHATE SYNTHASE SUBUNIT HISH"/>
    <property type="match status" value="1"/>
</dbReference>
<dbReference type="Pfam" id="PF00117">
    <property type="entry name" value="GATase"/>
    <property type="match status" value="1"/>
</dbReference>
<dbReference type="InterPro" id="IPR029062">
    <property type="entry name" value="Class_I_gatase-like"/>
</dbReference>
<dbReference type="GO" id="GO:0005737">
    <property type="term" value="C:cytoplasm"/>
    <property type="evidence" value="ECO:0007669"/>
    <property type="project" value="UniProtKB-SubCell"/>
</dbReference>
<comment type="function">
    <text evidence="10">IGPS catalyzes the conversion of PRFAR and glutamine to IGP, AICAR and glutamate. The HisH subunit catalyzes the hydrolysis of glutamine to glutamate and ammonia as part of the synthesis of IGP and AICAR. The resulting ammonia molecule is channeled to the active site of HisF.</text>
</comment>
<dbReference type="NCBIfam" id="NF010608">
    <property type="entry name" value="PRK14004.1"/>
    <property type="match status" value="1"/>
</dbReference>
<feature type="domain" description="Glutamine amidotransferase" evidence="12">
    <location>
        <begin position="4"/>
        <end position="206"/>
    </location>
</feature>
<feature type="active site" evidence="10 11">
    <location>
        <position position="193"/>
    </location>
</feature>
<dbReference type="Proteomes" id="UP000298264">
    <property type="component" value="Unassembled WGS sequence"/>
</dbReference>
<evidence type="ECO:0000256" key="11">
    <source>
        <dbReference type="PIRSR" id="PIRSR000495-1"/>
    </source>
</evidence>
<proteinExistence type="inferred from homology"/>
<dbReference type="CDD" id="cd01748">
    <property type="entry name" value="GATase1_IGP_Synthase"/>
    <property type="match status" value="1"/>
</dbReference>
<evidence type="ECO:0000256" key="2">
    <source>
        <dbReference type="ARBA" id="ARBA00011152"/>
    </source>
</evidence>
<gene>
    <name evidence="10 13" type="primary">hisH</name>
    <name evidence="13" type="ORF">EHS11_09365</name>
</gene>
<dbReference type="PIRSF" id="PIRSF000495">
    <property type="entry name" value="Amidotransf_hisH"/>
    <property type="match status" value="1"/>
</dbReference>
<feature type="active site" evidence="10 11">
    <location>
        <position position="191"/>
    </location>
</feature>
<keyword evidence="7 10" id="KW-0456">Lyase</keyword>
<dbReference type="EC" id="3.5.1.2" evidence="10"/>
<evidence type="ECO:0000256" key="7">
    <source>
        <dbReference type="ARBA" id="ARBA00023239"/>
    </source>
</evidence>
<evidence type="ECO:0000256" key="10">
    <source>
        <dbReference type="HAMAP-Rule" id="MF_00278"/>
    </source>
</evidence>
<comment type="pathway">
    <text evidence="1 10">Amino-acid biosynthesis; L-histidine biosynthesis; L-histidine from 5-phospho-alpha-D-ribose 1-diphosphate: step 5/9.</text>
</comment>
<dbReference type="OrthoDB" id="9807137at2"/>
<organism evidence="13 14">
    <name type="scientific">Leptospira ilyithenensis</name>
    <dbReference type="NCBI Taxonomy" id="2484901"/>
    <lineage>
        <taxon>Bacteria</taxon>
        <taxon>Pseudomonadati</taxon>
        <taxon>Spirochaetota</taxon>
        <taxon>Spirochaetia</taxon>
        <taxon>Leptospirales</taxon>
        <taxon>Leptospiraceae</taxon>
        <taxon>Leptospira</taxon>
    </lineage>
</organism>
<evidence type="ECO:0000313" key="13">
    <source>
        <dbReference type="EMBL" id="TGN10488.1"/>
    </source>
</evidence>
<dbReference type="PANTHER" id="PTHR42701">
    <property type="entry name" value="IMIDAZOLE GLYCEROL PHOSPHATE SYNTHASE SUBUNIT HISH"/>
    <property type="match status" value="1"/>
</dbReference>
<comment type="catalytic activity">
    <reaction evidence="9 10">
        <text>L-glutamine + H2O = L-glutamate + NH4(+)</text>
        <dbReference type="Rhea" id="RHEA:15889"/>
        <dbReference type="ChEBI" id="CHEBI:15377"/>
        <dbReference type="ChEBI" id="CHEBI:28938"/>
        <dbReference type="ChEBI" id="CHEBI:29985"/>
        <dbReference type="ChEBI" id="CHEBI:58359"/>
        <dbReference type="EC" id="3.5.1.2"/>
    </reaction>
</comment>
<keyword evidence="5 10" id="KW-0315">Glutamine amidotransferase</keyword>
<evidence type="ECO:0000256" key="1">
    <source>
        <dbReference type="ARBA" id="ARBA00005091"/>
    </source>
</evidence>
<dbReference type="HAMAP" id="MF_00278">
    <property type="entry name" value="HisH"/>
    <property type="match status" value="1"/>
</dbReference>
<dbReference type="UniPathway" id="UPA00031">
    <property type="reaction ID" value="UER00010"/>
</dbReference>
<evidence type="ECO:0000256" key="5">
    <source>
        <dbReference type="ARBA" id="ARBA00022962"/>
    </source>
</evidence>
<comment type="subunit">
    <text evidence="2 10">Heterodimer of HisH and HisF.</text>
</comment>